<dbReference type="AlphaFoldDB" id="A0AAV4QXR2"/>
<dbReference type="Proteomes" id="UP001054837">
    <property type="component" value="Unassembled WGS sequence"/>
</dbReference>
<accession>A0AAV4QXR2</accession>
<reference evidence="1 2" key="1">
    <citation type="submission" date="2021-06" db="EMBL/GenBank/DDBJ databases">
        <title>Caerostris darwini draft genome.</title>
        <authorList>
            <person name="Kono N."/>
            <person name="Arakawa K."/>
        </authorList>
    </citation>
    <scope>NUCLEOTIDE SEQUENCE [LARGE SCALE GENOMIC DNA]</scope>
</reference>
<gene>
    <name evidence="1" type="ORF">CDAR_63811</name>
</gene>
<protein>
    <submittedName>
        <fullName evidence="1">Uncharacterized protein</fullName>
    </submittedName>
</protein>
<evidence type="ECO:0000313" key="2">
    <source>
        <dbReference type="Proteomes" id="UP001054837"/>
    </source>
</evidence>
<name>A0AAV4QXR2_9ARAC</name>
<keyword evidence="2" id="KW-1185">Reference proteome</keyword>
<dbReference type="EMBL" id="BPLQ01005362">
    <property type="protein sequence ID" value="GIY14428.1"/>
    <property type="molecule type" value="Genomic_DNA"/>
</dbReference>
<comment type="caution">
    <text evidence="1">The sequence shown here is derived from an EMBL/GenBank/DDBJ whole genome shotgun (WGS) entry which is preliminary data.</text>
</comment>
<sequence length="91" mass="10062">MGEVCRLGEKFVTVYNSIIGKLSFTEFNEGLLDNMPPSRMVEKKNVTNSCHQNGPSASRKSNLNDPSKIGIQFCLQAVWPPSLLASSPYEN</sequence>
<evidence type="ECO:0000313" key="1">
    <source>
        <dbReference type="EMBL" id="GIY14428.1"/>
    </source>
</evidence>
<organism evidence="1 2">
    <name type="scientific">Caerostris darwini</name>
    <dbReference type="NCBI Taxonomy" id="1538125"/>
    <lineage>
        <taxon>Eukaryota</taxon>
        <taxon>Metazoa</taxon>
        <taxon>Ecdysozoa</taxon>
        <taxon>Arthropoda</taxon>
        <taxon>Chelicerata</taxon>
        <taxon>Arachnida</taxon>
        <taxon>Araneae</taxon>
        <taxon>Araneomorphae</taxon>
        <taxon>Entelegynae</taxon>
        <taxon>Araneoidea</taxon>
        <taxon>Araneidae</taxon>
        <taxon>Caerostris</taxon>
    </lineage>
</organism>
<proteinExistence type="predicted"/>